<dbReference type="Pfam" id="PF11696">
    <property type="entry name" value="DUF3292"/>
    <property type="match status" value="1"/>
</dbReference>
<feature type="transmembrane region" description="Helical" evidence="2">
    <location>
        <begin position="164"/>
        <end position="192"/>
    </location>
</feature>
<protein>
    <submittedName>
        <fullName evidence="3">Uncharacterized protein</fullName>
    </submittedName>
</protein>
<dbReference type="EMBL" id="FJUX01000011">
    <property type="protein sequence ID" value="CZS92139.1"/>
    <property type="molecule type" value="Genomic_DNA"/>
</dbReference>
<reference evidence="4" key="1">
    <citation type="submission" date="2016-03" db="EMBL/GenBank/DDBJ databases">
        <authorList>
            <person name="Guldener U."/>
        </authorList>
    </citation>
    <scope>NUCLEOTIDE SEQUENCE [LARGE SCALE GENOMIC DNA]</scope>
    <source>
        <strain evidence="4">04CH-RAC-A.6.1</strain>
    </source>
</reference>
<sequence length="678" mass="73773">MSSSNSDISLTASQQFEVVNAPNIQEPIVVEPVPEGLPTESHELAVADHEEKGAAQITHGHPEVRDLGWNDHPANVPAPLVGGLPNEELWTLIRRFNKQMYHVKALIEPPLGGLDLNIADEEEFSPDKLRANIERLYMTVGIGMVAFWQHIARLRSWRERNRTLAFTAIYFGAWALDFLMPTIIGFVMVLVVHPPARPYCFPPAPVALIDTKTGGVRKPAAGVLGSDNSLTGAPEEYHGEAVEQEARNFVNGFTSIAVSSATGRHPDTDAEAEVGSSSLESRTPDPTKFTMGVADAKDKAAGGKPNEVHDKTKEPMSAAMWSKTRPVMHVIGDISDGWERFSNALSATPPFPKEKPRMKLAAVLAPILLLSVFTSSYMFIKMNGLFIGFGFFADPIIWRAASYLNRKFPHWQKLLEIRNTLLKGVPTNAQLTVTLLRIGEANKAPLPPPPYSGPPPPNVAHDTAGQNLEHLGVYPVIVDGQLLTATEDVSDSEMANAVHPDAAVTTDTDVAPKKKQHGRRFIAALKGVAKGGVETALGTDRLKAAVGGEHAKNRLGVLKSGGDANAGPVDFPCRFKGKKGHAYITSTGITPALSWTTDPEDVNPLFSIAIADIQEIKKVGGLGWKTRLLVDWATSRDIADGILITDKQGNQKQLTAMELREELFNRLITMGTQMWEAW</sequence>
<feature type="region of interest" description="Disordered" evidence="1">
    <location>
        <begin position="298"/>
        <end position="317"/>
    </location>
</feature>
<name>A0A1E1K239_9HELO</name>
<accession>A0A1E1K239</accession>
<dbReference type="PANTHER" id="PTHR38694">
    <property type="entry name" value="CONSERVED EXPRESSED PROTEIN"/>
    <property type="match status" value="1"/>
</dbReference>
<dbReference type="Proteomes" id="UP000178912">
    <property type="component" value="Unassembled WGS sequence"/>
</dbReference>
<feature type="transmembrane region" description="Helical" evidence="2">
    <location>
        <begin position="360"/>
        <end position="380"/>
    </location>
</feature>
<gene>
    <name evidence="3" type="ORF">RAG0_02633</name>
</gene>
<keyword evidence="4" id="KW-1185">Reference proteome</keyword>
<keyword evidence="2" id="KW-0812">Transmembrane</keyword>
<keyword evidence="2" id="KW-0472">Membrane</keyword>
<organism evidence="3 4">
    <name type="scientific">Rhynchosporium agropyri</name>
    <dbReference type="NCBI Taxonomy" id="914238"/>
    <lineage>
        <taxon>Eukaryota</taxon>
        <taxon>Fungi</taxon>
        <taxon>Dikarya</taxon>
        <taxon>Ascomycota</taxon>
        <taxon>Pezizomycotina</taxon>
        <taxon>Leotiomycetes</taxon>
        <taxon>Helotiales</taxon>
        <taxon>Ploettnerulaceae</taxon>
        <taxon>Rhynchosporium</taxon>
    </lineage>
</organism>
<keyword evidence="2" id="KW-1133">Transmembrane helix</keyword>
<evidence type="ECO:0000256" key="1">
    <source>
        <dbReference type="SAM" id="MobiDB-lite"/>
    </source>
</evidence>
<evidence type="ECO:0000313" key="4">
    <source>
        <dbReference type="Proteomes" id="UP000178912"/>
    </source>
</evidence>
<dbReference type="InterPro" id="IPR021709">
    <property type="entry name" value="DUF3292"/>
</dbReference>
<dbReference type="PANTHER" id="PTHR38694:SF1">
    <property type="entry name" value="PEROXIN DOMAIN-CONTAINING PROTEIN"/>
    <property type="match status" value="1"/>
</dbReference>
<feature type="region of interest" description="Disordered" evidence="1">
    <location>
        <begin position="260"/>
        <end position="288"/>
    </location>
</feature>
<evidence type="ECO:0000256" key="2">
    <source>
        <dbReference type="SAM" id="Phobius"/>
    </source>
</evidence>
<proteinExistence type="predicted"/>
<dbReference type="AlphaFoldDB" id="A0A1E1K239"/>
<feature type="compositionally biased region" description="Basic and acidic residues" evidence="1">
    <location>
        <begin position="298"/>
        <end position="314"/>
    </location>
</feature>
<dbReference type="OrthoDB" id="1708389at2759"/>
<evidence type="ECO:0000313" key="3">
    <source>
        <dbReference type="EMBL" id="CZS92139.1"/>
    </source>
</evidence>